<feature type="domain" description="SAF" evidence="5">
    <location>
        <begin position="18"/>
        <end position="76"/>
    </location>
</feature>
<keyword evidence="4" id="KW-1005">Bacterial flagellum biogenesis</keyword>
<keyword evidence="2 4" id="KW-0732">Signal</keyword>
<dbReference type="Gene3D" id="3.90.1210.10">
    <property type="entry name" value="Antifreeze-like/N-acetylneuraminic acid synthase C-terminal domain"/>
    <property type="match status" value="1"/>
</dbReference>
<dbReference type="GO" id="GO:0044780">
    <property type="term" value="P:bacterial-type flagellum assembly"/>
    <property type="evidence" value="ECO:0007669"/>
    <property type="project" value="InterPro"/>
</dbReference>
<organism evidence="6 7">
    <name type="scientific">Thalassobacter stenotrophicus</name>
    <dbReference type="NCBI Taxonomy" id="266809"/>
    <lineage>
        <taxon>Bacteria</taxon>
        <taxon>Pseudomonadati</taxon>
        <taxon>Pseudomonadota</taxon>
        <taxon>Alphaproteobacteria</taxon>
        <taxon>Rhodobacterales</taxon>
        <taxon>Roseobacteraceae</taxon>
        <taxon>Thalassobacter</taxon>
    </lineage>
</organism>
<dbReference type="SMART" id="SM00858">
    <property type="entry name" value="SAF"/>
    <property type="match status" value="1"/>
</dbReference>
<keyword evidence="3 4" id="KW-0574">Periplasm</keyword>
<evidence type="ECO:0000256" key="1">
    <source>
        <dbReference type="ARBA" id="ARBA00004418"/>
    </source>
</evidence>
<dbReference type="InterPro" id="IPR013974">
    <property type="entry name" value="SAF"/>
</dbReference>
<feature type="chain" id="PRO_5005962928" description="Flagella basal body P-ring formation protein FlgA" evidence="4">
    <location>
        <begin position="19"/>
        <end position="142"/>
    </location>
</feature>
<dbReference type="PANTHER" id="PTHR36307:SF1">
    <property type="entry name" value="FLAGELLA BASAL BODY P-RING FORMATION PROTEIN FLGA"/>
    <property type="match status" value="1"/>
</dbReference>
<gene>
    <name evidence="6" type="ORF">THS5294_02973</name>
</gene>
<dbReference type="InterPro" id="IPR039246">
    <property type="entry name" value="Flagellar_FlgA"/>
</dbReference>
<comment type="function">
    <text evidence="4">Involved in the assembly process of the P-ring formation. It may associate with FlgF on the rod constituting a structure essential for the P-ring assembly or may act as a modulator protein for the P-ring assembly.</text>
</comment>
<sequence length="142" mass="14960">MKLILMMFVLLMPAAARADAVLAAMTIRSGTILTADHLSLSEMTLPGAATDPKALIGMEARVNLYANRPIRPEDVGRPTLVERNAIVPLVFNAGGLLITTEGRALGAAGVGETLRVMNLASRTTVFGTVTSDGSVIVNPNRF</sequence>
<dbReference type="PANTHER" id="PTHR36307">
    <property type="entry name" value="FLAGELLA BASAL BODY P-RING FORMATION PROTEIN FLGA"/>
    <property type="match status" value="1"/>
</dbReference>
<comment type="subcellular location">
    <subcellularLocation>
        <location evidence="1 4">Periplasm</location>
    </subcellularLocation>
</comment>
<evidence type="ECO:0000256" key="4">
    <source>
        <dbReference type="RuleBase" id="RU362063"/>
    </source>
</evidence>
<evidence type="ECO:0000256" key="3">
    <source>
        <dbReference type="ARBA" id="ARBA00022764"/>
    </source>
</evidence>
<dbReference type="EMBL" id="CYRX01000033">
    <property type="protein sequence ID" value="CUH61661.1"/>
    <property type="molecule type" value="Genomic_DNA"/>
</dbReference>
<dbReference type="Proteomes" id="UP000051298">
    <property type="component" value="Unassembled WGS sequence"/>
</dbReference>
<dbReference type="Pfam" id="PF13144">
    <property type="entry name" value="ChapFlgA"/>
    <property type="match status" value="1"/>
</dbReference>
<dbReference type="GO" id="GO:0042597">
    <property type="term" value="C:periplasmic space"/>
    <property type="evidence" value="ECO:0007669"/>
    <property type="project" value="UniProtKB-SubCell"/>
</dbReference>
<evidence type="ECO:0000259" key="5">
    <source>
        <dbReference type="SMART" id="SM00858"/>
    </source>
</evidence>
<dbReference type="AlphaFoldDB" id="A0A0P1F1Y2"/>
<accession>A0A0P1F1Y2</accession>
<dbReference type="STRING" id="266809.PM03_00270"/>
<proteinExistence type="inferred from homology"/>
<feature type="signal peptide" evidence="4">
    <location>
        <begin position="1"/>
        <end position="18"/>
    </location>
</feature>
<dbReference type="InterPro" id="IPR036732">
    <property type="entry name" value="AFP_Neu5c_C_sf"/>
</dbReference>
<evidence type="ECO:0000256" key="2">
    <source>
        <dbReference type="ARBA" id="ARBA00022729"/>
    </source>
</evidence>
<keyword evidence="6" id="KW-0969">Cilium</keyword>
<reference evidence="6 7" key="1">
    <citation type="submission" date="2015-09" db="EMBL/GenBank/DDBJ databases">
        <authorList>
            <consortium name="Swine Surveillance"/>
        </authorList>
    </citation>
    <scope>NUCLEOTIDE SEQUENCE [LARGE SCALE GENOMIC DNA]</scope>
    <source>
        <strain evidence="6 7">CECT 5294</strain>
    </source>
</reference>
<comment type="similarity">
    <text evidence="4">Belongs to the FlgA family.</text>
</comment>
<name>A0A0P1F1Y2_9RHOB</name>
<dbReference type="SUPFAM" id="SSF51269">
    <property type="entry name" value="AFP III-like domain"/>
    <property type="match status" value="1"/>
</dbReference>
<evidence type="ECO:0000313" key="7">
    <source>
        <dbReference type="Proteomes" id="UP000051298"/>
    </source>
</evidence>
<dbReference type="eggNOG" id="COG1261">
    <property type="taxonomic scope" value="Bacteria"/>
</dbReference>
<keyword evidence="6" id="KW-0966">Cell projection</keyword>
<dbReference type="CDD" id="cd11614">
    <property type="entry name" value="SAF_CpaB_FlgA_like"/>
    <property type="match status" value="1"/>
</dbReference>
<dbReference type="NCBIfam" id="TIGR03170">
    <property type="entry name" value="flgA_cterm"/>
    <property type="match status" value="1"/>
</dbReference>
<protein>
    <recommendedName>
        <fullName evidence="4">Flagella basal body P-ring formation protein FlgA</fullName>
    </recommendedName>
</protein>
<keyword evidence="6" id="KW-0282">Flagellum</keyword>
<dbReference type="Gene3D" id="2.30.30.760">
    <property type="match status" value="1"/>
</dbReference>
<dbReference type="RefSeq" id="WP_058124334.1">
    <property type="nucleotide sequence ID" value="NZ_CYRX01000033.1"/>
</dbReference>
<evidence type="ECO:0000313" key="6">
    <source>
        <dbReference type="EMBL" id="CUH61661.1"/>
    </source>
</evidence>
<dbReference type="InterPro" id="IPR017585">
    <property type="entry name" value="SAF_FlgA"/>
</dbReference>